<dbReference type="Proteomes" id="UP000316770">
    <property type="component" value="Chromosome"/>
</dbReference>
<name>A0A518IT27_9BACT</name>
<accession>A0A518IT27</accession>
<evidence type="ECO:0000313" key="2">
    <source>
        <dbReference type="Proteomes" id="UP000316770"/>
    </source>
</evidence>
<proteinExistence type="predicted"/>
<dbReference type="RefSeq" id="WP_232530149.1">
    <property type="nucleotide sequence ID" value="NZ_CP036318.1"/>
</dbReference>
<dbReference type="EMBL" id="CP036318">
    <property type="protein sequence ID" value="QDV56239.1"/>
    <property type="molecule type" value="Genomic_DNA"/>
</dbReference>
<protein>
    <submittedName>
        <fullName evidence="1">Uncharacterized protein</fullName>
    </submittedName>
</protein>
<keyword evidence="2" id="KW-1185">Reference proteome</keyword>
<organism evidence="1 2">
    <name type="scientific">Rosistilla oblonga</name>
    <dbReference type="NCBI Taxonomy" id="2527990"/>
    <lineage>
        <taxon>Bacteria</taxon>
        <taxon>Pseudomonadati</taxon>
        <taxon>Planctomycetota</taxon>
        <taxon>Planctomycetia</taxon>
        <taxon>Pirellulales</taxon>
        <taxon>Pirellulaceae</taxon>
        <taxon>Rosistilla</taxon>
    </lineage>
</organism>
<gene>
    <name evidence="1" type="ORF">Mal33_22210</name>
</gene>
<dbReference type="AlphaFoldDB" id="A0A518IT27"/>
<evidence type="ECO:0000313" key="1">
    <source>
        <dbReference type="EMBL" id="QDV56239.1"/>
    </source>
</evidence>
<sequence length="102" mass="10915">MNQMTSIADGNNLAVKTAAQDANAVQDAVNLIAIVGCFHRHLLALRQAGLCGDDLNNHPASLAFVSKLNSLCRMTTEREMAAFSAIDKLAEGESVEYDVIPI</sequence>
<reference evidence="1 2" key="1">
    <citation type="submission" date="2019-02" db="EMBL/GenBank/DDBJ databases">
        <title>Deep-cultivation of Planctomycetes and their phenomic and genomic characterization uncovers novel biology.</title>
        <authorList>
            <person name="Wiegand S."/>
            <person name="Jogler M."/>
            <person name="Boedeker C."/>
            <person name="Pinto D."/>
            <person name="Vollmers J."/>
            <person name="Rivas-Marin E."/>
            <person name="Kohn T."/>
            <person name="Peeters S.H."/>
            <person name="Heuer A."/>
            <person name="Rast P."/>
            <person name="Oberbeckmann S."/>
            <person name="Bunk B."/>
            <person name="Jeske O."/>
            <person name="Meyerdierks A."/>
            <person name="Storesund J.E."/>
            <person name="Kallscheuer N."/>
            <person name="Luecker S."/>
            <person name="Lage O.M."/>
            <person name="Pohl T."/>
            <person name="Merkel B.J."/>
            <person name="Hornburger P."/>
            <person name="Mueller R.-W."/>
            <person name="Bruemmer F."/>
            <person name="Labrenz M."/>
            <person name="Spormann A.M."/>
            <person name="Op den Camp H."/>
            <person name="Overmann J."/>
            <person name="Amann R."/>
            <person name="Jetten M.S.M."/>
            <person name="Mascher T."/>
            <person name="Medema M.H."/>
            <person name="Devos D.P."/>
            <person name="Kaster A.-K."/>
            <person name="Ovreas L."/>
            <person name="Rohde M."/>
            <person name="Galperin M.Y."/>
            <person name="Jogler C."/>
        </authorList>
    </citation>
    <scope>NUCLEOTIDE SEQUENCE [LARGE SCALE GENOMIC DNA]</scope>
    <source>
        <strain evidence="1 2">Mal33</strain>
    </source>
</reference>